<proteinExistence type="predicted"/>
<evidence type="ECO:0000313" key="1">
    <source>
        <dbReference type="EMBL" id="MCQ4040788.1"/>
    </source>
</evidence>
<evidence type="ECO:0000313" key="2">
    <source>
        <dbReference type="Proteomes" id="UP001206206"/>
    </source>
</evidence>
<protein>
    <submittedName>
        <fullName evidence="1">Uncharacterized protein</fullName>
    </submittedName>
</protein>
<dbReference type="Proteomes" id="UP001206206">
    <property type="component" value="Unassembled WGS sequence"/>
</dbReference>
<keyword evidence="2" id="KW-1185">Reference proteome</keyword>
<accession>A0ABT1P8N8</accession>
<dbReference type="RefSeq" id="WP_255924724.1">
    <property type="nucleotide sequence ID" value="NZ_JANFNH010000001.1"/>
</dbReference>
<sequence length="91" mass="9528">MENACRRPAQIADVLVAFEGGWPSYCRAAAPGWPARHHPERFCHLVYDVPPGAHERVARLAGQRGAGAHCAVSGGGANPWRSAPGCLEGGG</sequence>
<name>A0ABT1P8N8_9ACTN</name>
<organism evidence="1 2">
    <name type="scientific">Streptantibioticus rubrisoli</name>
    <dbReference type="NCBI Taxonomy" id="1387313"/>
    <lineage>
        <taxon>Bacteria</taxon>
        <taxon>Bacillati</taxon>
        <taxon>Actinomycetota</taxon>
        <taxon>Actinomycetes</taxon>
        <taxon>Kitasatosporales</taxon>
        <taxon>Streptomycetaceae</taxon>
        <taxon>Streptantibioticus</taxon>
    </lineage>
</organism>
<gene>
    <name evidence="1" type="ORF">NON19_01800</name>
</gene>
<comment type="caution">
    <text evidence="1">The sequence shown here is derived from an EMBL/GenBank/DDBJ whole genome shotgun (WGS) entry which is preliminary data.</text>
</comment>
<reference evidence="1 2" key="1">
    <citation type="submission" date="2022-06" db="EMBL/GenBank/DDBJ databases">
        <title>Draft genome sequence of type strain Streptomyces rubrisoli DSM 42083.</title>
        <authorList>
            <person name="Duangmal K."/>
            <person name="Klaysubun C."/>
        </authorList>
    </citation>
    <scope>NUCLEOTIDE SEQUENCE [LARGE SCALE GENOMIC DNA]</scope>
    <source>
        <strain evidence="1 2">DSM 42083</strain>
    </source>
</reference>
<dbReference type="EMBL" id="JANFNH010000001">
    <property type="protein sequence ID" value="MCQ4040788.1"/>
    <property type="molecule type" value="Genomic_DNA"/>
</dbReference>